<evidence type="ECO:0000256" key="1">
    <source>
        <dbReference type="SAM" id="MobiDB-lite"/>
    </source>
</evidence>
<evidence type="ECO:0000313" key="2">
    <source>
        <dbReference type="EMBL" id="KAJ2680390.1"/>
    </source>
</evidence>
<dbReference type="Proteomes" id="UP001151518">
    <property type="component" value="Unassembled WGS sequence"/>
</dbReference>
<name>A0A9W8GC44_9FUNG</name>
<sequence length="271" mass="30297">MDCKPQHGADRIQFDEREEENVGAAHLYDIMSSEESSSDFAELDTRSYVYDELTPVVDHTTDLQNGHVSASNASNRSTASSESNKDEQEELSNQEACSVVAGTAAVSRFQEESTDPRYSKTLLLCGTRSDLLLLDPTKPLDPAVDIIRHVVSRTPMPTLIEMLTFDRISFLAWIPELAVAIAGSLTGTIAIIRLECSYTTTAANPRYKMRVVAHLPEPTRSCPLYGVSIYRHPIDTSQFRAVTLYLAYLNGDISAYEMRLVQEQYLDLHHF</sequence>
<reference evidence="2" key="1">
    <citation type="submission" date="2022-07" db="EMBL/GenBank/DDBJ databases">
        <title>Phylogenomic reconstructions and comparative analyses of Kickxellomycotina fungi.</title>
        <authorList>
            <person name="Reynolds N.K."/>
            <person name="Stajich J.E."/>
            <person name="Barry K."/>
            <person name="Grigoriev I.V."/>
            <person name="Crous P."/>
            <person name="Smith M.E."/>
        </authorList>
    </citation>
    <scope>NUCLEOTIDE SEQUENCE</scope>
    <source>
        <strain evidence="2">NRRL 3115</strain>
    </source>
</reference>
<dbReference type="OrthoDB" id="5591786at2759"/>
<protein>
    <submittedName>
        <fullName evidence="2">Uncharacterized protein</fullName>
    </submittedName>
</protein>
<dbReference type="AlphaFoldDB" id="A0A9W8GC44"/>
<dbReference type="EMBL" id="JANBTW010000005">
    <property type="protein sequence ID" value="KAJ2680390.1"/>
    <property type="molecule type" value="Genomic_DNA"/>
</dbReference>
<proteinExistence type="predicted"/>
<feature type="region of interest" description="Disordered" evidence="1">
    <location>
        <begin position="1"/>
        <end position="20"/>
    </location>
</feature>
<feature type="compositionally biased region" description="Basic and acidic residues" evidence="1">
    <location>
        <begin position="1"/>
        <end position="15"/>
    </location>
</feature>
<organism evidence="2 3">
    <name type="scientific">Coemansia spiralis</name>
    <dbReference type="NCBI Taxonomy" id="417178"/>
    <lineage>
        <taxon>Eukaryota</taxon>
        <taxon>Fungi</taxon>
        <taxon>Fungi incertae sedis</taxon>
        <taxon>Zoopagomycota</taxon>
        <taxon>Kickxellomycotina</taxon>
        <taxon>Kickxellomycetes</taxon>
        <taxon>Kickxellales</taxon>
        <taxon>Kickxellaceae</taxon>
        <taxon>Coemansia</taxon>
    </lineage>
</organism>
<evidence type="ECO:0000313" key="3">
    <source>
        <dbReference type="Proteomes" id="UP001151518"/>
    </source>
</evidence>
<accession>A0A9W8GC44</accession>
<gene>
    <name evidence="2" type="ORF">GGI25_000682</name>
</gene>
<comment type="caution">
    <text evidence="2">The sequence shown here is derived from an EMBL/GenBank/DDBJ whole genome shotgun (WGS) entry which is preliminary data.</text>
</comment>
<feature type="compositionally biased region" description="Low complexity" evidence="1">
    <location>
        <begin position="69"/>
        <end position="82"/>
    </location>
</feature>
<feature type="region of interest" description="Disordered" evidence="1">
    <location>
        <begin position="62"/>
        <end position="96"/>
    </location>
</feature>